<feature type="transmembrane region" description="Helical" evidence="8">
    <location>
        <begin position="134"/>
        <end position="158"/>
    </location>
</feature>
<reference evidence="10 11" key="1">
    <citation type="submission" date="2019-02" db="EMBL/GenBank/DDBJ databases">
        <title>Genome sequencing of the rare red list fungi Phellinidium pouzarii.</title>
        <authorList>
            <person name="Buettner E."/>
            <person name="Kellner H."/>
        </authorList>
    </citation>
    <scope>NUCLEOTIDE SEQUENCE [LARGE SCALE GENOMIC DNA]</scope>
    <source>
        <strain evidence="10 11">DSM 108285</strain>
    </source>
</reference>
<dbReference type="EMBL" id="SGPK01000247">
    <property type="protein sequence ID" value="THH05643.1"/>
    <property type="molecule type" value="Genomic_DNA"/>
</dbReference>
<feature type="domain" description="V-ATPase proteolipid subunit C-like" evidence="9">
    <location>
        <begin position="182"/>
        <end position="240"/>
    </location>
</feature>
<feature type="transmembrane region" description="Helical" evidence="8">
    <location>
        <begin position="79"/>
        <end position="102"/>
    </location>
</feature>
<dbReference type="GO" id="GO:0033177">
    <property type="term" value="C:proton-transporting two-sector ATPase complex, proton-transporting domain"/>
    <property type="evidence" value="ECO:0007669"/>
    <property type="project" value="InterPro"/>
</dbReference>
<name>A0A4V3XCF9_9AGAM</name>
<keyword evidence="4 8" id="KW-0812">Transmembrane</keyword>
<dbReference type="OrthoDB" id="10264021at2759"/>
<evidence type="ECO:0000256" key="1">
    <source>
        <dbReference type="ARBA" id="ARBA00004141"/>
    </source>
</evidence>
<dbReference type="PANTHER" id="PTHR10263">
    <property type="entry name" value="V-TYPE PROTON ATPASE PROTEOLIPID SUBUNIT"/>
    <property type="match status" value="1"/>
</dbReference>
<comment type="similarity">
    <text evidence="2">Belongs to the V-ATPase proteolipid subunit family.</text>
</comment>
<evidence type="ECO:0000256" key="7">
    <source>
        <dbReference type="ARBA" id="ARBA00023136"/>
    </source>
</evidence>
<sequence>MGYASYYTFGLPTFTVIVIALYLLFTGSGEAFNVGRFLEESSPYAWASTGIGLCIGLSVLGAGWCVVKSTLCDMLWNAKLLYFAYLHRGIFITGASILGGGVRAPRIRTKNLISAVAAHSIVLDRITIADFVSFSFSSIIFCEVVAIYGVIMGIVYSAKVQAVSEVNLYTRENYFTGFAVFWGGLTVGMCNLLCGVSVGITGSTAALADAADPNLFVKILIVEVFGSILGLFGLIVGLLMVGRAGEFAVAPDVASVSPLAQFVHSEL</sequence>
<feature type="transmembrane region" description="Helical" evidence="8">
    <location>
        <begin position="7"/>
        <end position="25"/>
    </location>
</feature>
<feature type="transmembrane region" description="Helical" evidence="8">
    <location>
        <begin position="45"/>
        <end position="67"/>
    </location>
</feature>
<evidence type="ECO:0000256" key="3">
    <source>
        <dbReference type="ARBA" id="ARBA00022448"/>
    </source>
</evidence>
<gene>
    <name evidence="10" type="ORF">EW145_g4654</name>
</gene>
<dbReference type="InterPro" id="IPR035921">
    <property type="entry name" value="F/V-ATP_Csub_sf"/>
</dbReference>
<comment type="subcellular location">
    <subcellularLocation>
        <location evidence="1">Membrane</location>
        <topology evidence="1">Multi-pass membrane protein</topology>
    </subcellularLocation>
</comment>
<dbReference type="Pfam" id="PF00137">
    <property type="entry name" value="ATP-synt_C"/>
    <property type="match status" value="1"/>
</dbReference>
<dbReference type="GO" id="GO:0015078">
    <property type="term" value="F:proton transmembrane transporter activity"/>
    <property type="evidence" value="ECO:0007669"/>
    <property type="project" value="InterPro"/>
</dbReference>
<evidence type="ECO:0000313" key="11">
    <source>
        <dbReference type="Proteomes" id="UP000308199"/>
    </source>
</evidence>
<organism evidence="10 11">
    <name type="scientific">Phellinidium pouzarii</name>
    <dbReference type="NCBI Taxonomy" id="167371"/>
    <lineage>
        <taxon>Eukaryota</taxon>
        <taxon>Fungi</taxon>
        <taxon>Dikarya</taxon>
        <taxon>Basidiomycota</taxon>
        <taxon>Agaricomycotina</taxon>
        <taxon>Agaricomycetes</taxon>
        <taxon>Hymenochaetales</taxon>
        <taxon>Hymenochaetaceae</taxon>
        <taxon>Phellinidium</taxon>
    </lineage>
</organism>
<evidence type="ECO:0000313" key="10">
    <source>
        <dbReference type="EMBL" id="THH05643.1"/>
    </source>
</evidence>
<dbReference type="AlphaFoldDB" id="A0A4V3XCF9"/>
<dbReference type="SUPFAM" id="SSF81333">
    <property type="entry name" value="F1F0 ATP synthase subunit C"/>
    <property type="match status" value="1"/>
</dbReference>
<feature type="transmembrane region" description="Helical" evidence="8">
    <location>
        <begin position="179"/>
        <end position="200"/>
    </location>
</feature>
<evidence type="ECO:0000259" key="9">
    <source>
        <dbReference type="Pfam" id="PF00137"/>
    </source>
</evidence>
<feature type="transmembrane region" description="Helical" evidence="8">
    <location>
        <begin position="220"/>
        <end position="241"/>
    </location>
</feature>
<dbReference type="Gene3D" id="1.20.120.610">
    <property type="entry name" value="lithium bound rotor ring of v- atpase"/>
    <property type="match status" value="1"/>
</dbReference>
<keyword evidence="3" id="KW-0813">Transport</keyword>
<protein>
    <recommendedName>
        <fullName evidence="9">V-ATPase proteolipid subunit C-like domain-containing protein</fullName>
    </recommendedName>
</protein>
<evidence type="ECO:0000256" key="4">
    <source>
        <dbReference type="ARBA" id="ARBA00022692"/>
    </source>
</evidence>
<dbReference type="Proteomes" id="UP000308199">
    <property type="component" value="Unassembled WGS sequence"/>
</dbReference>
<keyword evidence="5 8" id="KW-1133">Transmembrane helix</keyword>
<keyword evidence="7 8" id="KW-0472">Membrane</keyword>
<accession>A0A4V3XCF9</accession>
<evidence type="ECO:0000256" key="2">
    <source>
        <dbReference type="ARBA" id="ARBA00007296"/>
    </source>
</evidence>
<evidence type="ECO:0000256" key="6">
    <source>
        <dbReference type="ARBA" id="ARBA00023065"/>
    </source>
</evidence>
<evidence type="ECO:0000256" key="8">
    <source>
        <dbReference type="SAM" id="Phobius"/>
    </source>
</evidence>
<proteinExistence type="inferred from homology"/>
<keyword evidence="6" id="KW-0406">Ion transport</keyword>
<keyword evidence="11" id="KW-1185">Reference proteome</keyword>
<comment type="caution">
    <text evidence="10">The sequence shown here is derived from an EMBL/GenBank/DDBJ whole genome shotgun (WGS) entry which is preliminary data.</text>
</comment>
<evidence type="ECO:0000256" key="5">
    <source>
        <dbReference type="ARBA" id="ARBA00022989"/>
    </source>
</evidence>
<dbReference type="InterPro" id="IPR002379">
    <property type="entry name" value="ATPase_proteolipid_c-like_dom"/>
</dbReference>
<dbReference type="CDD" id="cd18178">
    <property type="entry name" value="ATP-synt_Vo_c_ATP6F_rpt2"/>
    <property type="match status" value="1"/>
</dbReference>